<keyword evidence="3" id="KW-1185">Reference proteome</keyword>
<dbReference type="AlphaFoldDB" id="A0A232FP19"/>
<organism evidence="2 3">
    <name type="scientific">Trichomalopsis sarcophagae</name>
    <dbReference type="NCBI Taxonomy" id="543379"/>
    <lineage>
        <taxon>Eukaryota</taxon>
        <taxon>Metazoa</taxon>
        <taxon>Ecdysozoa</taxon>
        <taxon>Arthropoda</taxon>
        <taxon>Hexapoda</taxon>
        <taxon>Insecta</taxon>
        <taxon>Pterygota</taxon>
        <taxon>Neoptera</taxon>
        <taxon>Endopterygota</taxon>
        <taxon>Hymenoptera</taxon>
        <taxon>Apocrita</taxon>
        <taxon>Proctotrupomorpha</taxon>
        <taxon>Chalcidoidea</taxon>
        <taxon>Pteromalidae</taxon>
        <taxon>Pteromalinae</taxon>
        <taxon>Trichomalopsis</taxon>
    </lineage>
</organism>
<accession>A0A232FP19</accession>
<evidence type="ECO:0000313" key="3">
    <source>
        <dbReference type="Proteomes" id="UP000215335"/>
    </source>
</evidence>
<feature type="chain" id="PRO_5012218139" evidence="1">
    <location>
        <begin position="20"/>
        <end position="45"/>
    </location>
</feature>
<gene>
    <name evidence="2" type="ORF">TSAR_008090</name>
</gene>
<dbReference type="Proteomes" id="UP000215335">
    <property type="component" value="Unassembled WGS sequence"/>
</dbReference>
<protein>
    <submittedName>
        <fullName evidence="2">Uncharacterized protein</fullName>
    </submittedName>
</protein>
<feature type="signal peptide" evidence="1">
    <location>
        <begin position="1"/>
        <end position="19"/>
    </location>
</feature>
<name>A0A232FP19_9HYME</name>
<keyword evidence="1" id="KW-0732">Signal</keyword>
<comment type="caution">
    <text evidence="2">The sequence shown here is derived from an EMBL/GenBank/DDBJ whole genome shotgun (WGS) entry which is preliminary data.</text>
</comment>
<evidence type="ECO:0000313" key="2">
    <source>
        <dbReference type="EMBL" id="OXU32269.1"/>
    </source>
</evidence>
<evidence type="ECO:0000256" key="1">
    <source>
        <dbReference type="SAM" id="SignalP"/>
    </source>
</evidence>
<reference evidence="2 3" key="1">
    <citation type="journal article" date="2017" name="Curr. Biol.">
        <title>The Evolution of Venom by Co-option of Single-Copy Genes.</title>
        <authorList>
            <person name="Martinson E.O."/>
            <person name="Mrinalini"/>
            <person name="Kelkar Y.D."/>
            <person name="Chang C.H."/>
            <person name="Werren J.H."/>
        </authorList>
    </citation>
    <scope>NUCLEOTIDE SEQUENCE [LARGE SCALE GENOMIC DNA]</scope>
    <source>
        <strain evidence="2 3">Alberta</strain>
        <tissue evidence="2">Whole body</tissue>
    </source>
</reference>
<dbReference type="EMBL" id="NNAY01000003">
    <property type="protein sequence ID" value="OXU32269.1"/>
    <property type="molecule type" value="Genomic_DNA"/>
</dbReference>
<proteinExistence type="predicted"/>
<sequence length="45" mass="5366">MAHTIKVCKFCLFVTKVVLFRTARLAHERSKCDKHGEKKDYFSHR</sequence>